<comment type="caution">
    <text evidence="1">The sequence shown here is derived from an EMBL/GenBank/DDBJ whole genome shotgun (WGS) entry which is preliminary data.</text>
</comment>
<dbReference type="InParanoid" id="A0A409W1Y7"/>
<organism evidence="1 2">
    <name type="scientific">Gymnopilus dilepis</name>
    <dbReference type="NCBI Taxonomy" id="231916"/>
    <lineage>
        <taxon>Eukaryota</taxon>
        <taxon>Fungi</taxon>
        <taxon>Dikarya</taxon>
        <taxon>Basidiomycota</taxon>
        <taxon>Agaricomycotina</taxon>
        <taxon>Agaricomycetes</taxon>
        <taxon>Agaricomycetidae</taxon>
        <taxon>Agaricales</taxon>
        <taxon>Agaricineae</taxon>
        <taxon>Hymenogastraceae</taxon>
        <taxon>Gymnopilus</taxon>
    </lineage>
</organism>
<accession>A0A409W1Y7</accession>
<keyword evidence="2" id="KW-1185">Reference proteome</keyword>
<name>A0A409W1Y7_9AGAR</name>
<dbReference type="AlphaFoldDB" id="A0A409W1Y7"/>
<gene>
    <name evidence="1" type="ORF">CVT26_003605</name>
</gene>
<dbReference type="Proteomes" id="UP000284706">
    <property type="component" value="Unassembled WGS sequence"/>
</dbReference>
<dbReference type="EMBL" id="NHYE01005455">
    <property type="protein sequence ID" value="PPQ72483.1"/>
    <property type="molecule type" value="Genomic_DNA"/>
</dbReference>
<protein>
    <submittedName>
        <fullName evidence="1">Uncharacterized protein</fullName>
    </submittedName>
</protein>
<reference evidence="1 2" key="1">
    <citation type="journal article" date="2018" name="Evol. Lett.">
        <title>Horizontal gene cluster transfer increased hallucinogenic mushroom diversity.</title>
        <authorList>
            <person name="Reynolds H.T."/>
            <person name="Vijayakumar V."/>
            <person name="Gluck-Thaler E."/>
            <person name="Korotkin H.B."/>
            <person name="Matheny P.B."/>
            <person name="Slot J.C."/>
        </authorList>
    </citation>
    <scope>NUCLEOTIDE SEQUENCE [LARGE SCALE GENOMIC DNA]</scope>
    <source>
        <strain evidence="1 2">SRW20</strain>
    </source>
</reference>
<evidence type="ECO:0000313" key="1">
    <source>
        <dbReference type="EMBL" id="PPQ72483.1"/>
    </source>
</evidence>
<proteinExistence type="predicted"/>
<sequence>MARTDLSASLLQYFYTDIGFVPNRIRATRRVSVHPFGALQRLLTNLRSNGSIAGNAANTQAPFLWFIPQIGALPRPILTPANLSQSVSLVDPRSPQYAPFQDLRPY</sequence>
<evidence type="ECO:0000313" key="2">
    <source>
        <dbReference type="Proteomes" id="UP000284706"/>
    </source>
</evidence>